<dbReference type="EMBL" id="CAKMRJ010004445">
    <property type="protein sequence ID" value="CAH1438456.1"/>
    <property type="molecule type" value="Genomic_DNA"/>
</dbReference>
<feature type="compositionally biased region" description="Basic and acidic residues" evidence="1">
    <location>
        <begin position="16"/>
        <end position="25"/>
    </location>
</feature>
<evidence type="ECO:0000313" key="2">
    <source>
        <dbReference type="EMBL" id="CAH1438456.1"/>
    </source>
</evidence>
<evidence type="ECO:0000313" key="3">
    <source>
        <dbReference type="Proteomes" id="UP001157418"/>
    </source>
</evidence>
<name>A0AAU9NKR6_9ASTR</name>
<organism evidence="2 3">
    <name type="scientific">Lactuca virosa</name>
    <dbReference type="NCBI Taxonomy" id="75947"/>
    <lineage>
        <taxon>Eukaryota</taxon>
        <taxon>Viridiplantae</taxon>
        <taxon>Streptophyta</taxon>
        <taxon>Embryophyta</taxon>
        <taxon>Tracheophyta</taxon>
        <taxon>Spermatophyta</taxon>
        <taxon>Magnoliopsida</taxon>
        <taxon>eudicotyledons</taxon>
        <taxon>Gunneridae</taxon>
        <taxon>Pentapetalae</taxon>
        <taxon>asterids</taxon>
        <taxon>campanulids</taxon>
        <taxon>Asterales</taxon>
        <taxon>Asteraceae</taxon>
        <taxon>Cichorioideae</taxon>
        <taxon>Cichorieae</taxon>
        <taxon>Lactucinae</taxon>
        <taxon>Lactuca</taxon>
    </lineage>
</organism>
<dbReference type="Proteomes" id="UP001157418">
    <property type="component" value="Unassembled WGS sequence"/>
</dbReference>
<protein>
    <submittedName>
        <fullName evidence="2">Uncharacterized protein</fullName>
    </submittedName>
</protein>
<accession>A0AAU9NKR6</accession>
<comment type="caution">
    <text evidence="2">The sequence shown here is derived from an EMBL/GenBank/DDBJ whole genome shotgun (WGS) entry which is preliminary data.</text>
</comment>
<evidence type="ECO:0000256" key="1">
    <source>
        <dbReference type="SAM" id="MobiDB-lite"/>
    </source>
</evidence>
<reference evidence="2 3" key="1">
    <citation type="submission" date="2022-01" db="EMBL/GenBank/DDBJ databases">
        <authorList>
            <person name="Xiong W."/>
            <person name="Schranz E."/>
        </authorList>
    </citation>
    <scope>NUCLEOTIDE SEQUENCE [LARGE SCALE GENOMIC DNA]</scope>
</reference>
<dbReference type="AlphaFoldDB" id="A0AAU9NKR6"/>
<gene>
    <name evidence="2" type="ORF">LVIROSA_LOCUS24718</name>
</gene>
<feature type="region of interest" description="Disordered" evidence="1">
    <location>
        <begin position="1"/>
        <end position="44"/>
    </location>
</feature>
<proteinExistence type="predicted"/>
<keyword evidence="3" id="KW-1185">Reference proteome</keyword>
<sequence length="128" mass="13811">MVVEGEETIDLTQDSSDSRKLRRVDSGSAIGGAGEEADSVDSGGASVEKVSFGLDSSTAQEICGGLTRENGASHLQKYRLFVKWIHGSSNEGPSSSDPLFASATIPRVFTIHISRYYINFWGRIQRLG</sequence>